<name>A0AAP2RBV5_9EURY</name>
<evidence type="ECO:0000256" key="2">
    <source>
        <dbReference type="ARBA" id="ARBA00022723"/>
    </source>
</evidence>
<dbReference type="GO" id="GO:0006284">
    <property type="term" value="P:base-excision repair"/>
    <property type="evidence" value="ECO:0007669"/>
    <property type="project" value="InterPro"/>
</dbReference>
<evidence type="ECO:0000256" key="1">
    <source>
        <dbReference type="ARBA" id="ARBA00022485"/>
    </source>
</evidence>
<dbReference type="AlphaFoldDB" id="A0AAP2RBV5"/>
<dbReference type="SUPFAM" id="SSF48150">
    <property type="entry name" value="DNA-glycosylase"/>
    <property type="match status" value="1"/>
</dbReference>
<accession>A0AAP2RBV5</accession>
<reference evidence="6 7" key="1">
    <citation type="submission" date="2017-11" db="EMBL/GenBank/DDBJ databases">
        <title>Isolation and Characterization of Family Methanocellaceae Species from Potential Methane Hydrate Area Offshore Southwestern Taiwan.</title>
        <authorList>
            <person name="Zhang W.-L."/>
            <person name="Chen W.-C."/>
            <person name="Lai M.-C."/>
            <person name="Chen S.-C."/>
        </authorList>
    </citation>
    <scope>NUCLEOTIDE SEQUENCE [LARGE SCALE GENOMIC DNA]</scope>
    <source>
        <strain evidence="6 7">CWC-04</strain>
    </source>
</reference>
<dbReference type="PANTHER" id="PTHR10359:SF19">
    <property type="entry name" value="DNA REPAIR GLYCOSYLASE MJ1434-RELATED"/>
    <property type="match status" value="1"/>
</dbReference>
<gene>
    <name evidence="6" type="ORF">CUJ83_06345</name>
</gene>
<dbReference type="InterPro" id="IPR003265">
    <property type="entry name" value="HhH-GPD_domain"/>
</dbReference>
<dbReference type="Gene3D" id="1.10.1670.10">
    <property type="entry name" value="Helix-hairpin-Helix base-excision DNA repair enzymes (C-terminal)"/>
    <property type="match status" value="1"/>
</dbReference>
<keyword evidence="4" id="KW-0411">Iron-sulfur</keyword>
<dbReference type="RefSeq" id="WP_230741453.1">
    <property type="nucleotide sequence ID" value="NZ_PGCK01000004.1"/>
</dbReference>
<evidence type="ECO:0000259" key="5">
    <source>
        <dbReference type="SMART" id="SM00478"/>
    </source>
</evidence>
<dbReference type="CDD" id="cd00056">
    <property type="entry name" value="ENDO3c"/>
    <property type="match status" value="1"/>
</dbReference>
<comment type="caution">
    <text evidence="6">The sequence shown here is derived from an EMBL/GenBank/DDBJ whole genome shotgun (WGS) entry which is preliminary data.</text>
</comment>
<dbReference type="Gene3D" id="1.10.340.30">
    <property type="entry name" value="Hypothetical protein, domain 2"/>
    <property type="match status" value="1"/>
</dbReference>
<keyword evidence="3" id="KW-0408">Iron</keyword>
<evidence type="ECO:0000313" key="7">
    <source>
        <dbReference type="Proteomes" id="UP001320159"/>
    </source>
</evidence>
<keyword evidence="1" id="KW-0004">4Fe-4S</keyword>
<evidence type="ECO:0000256" key="3">
    <source>
        <dbReference type="ARBA" id="ARBA00023004"/>
    </source>
</evidence>
<dbReference type="Pfam" id="PF00730">
    <property type="entry name" value="HhH-GPD"/>
    <property type="match status" value="1"/>
</dbReference>
<organism evidence="6 7">
    <name type="scientific">Methanooceanicella nereidis</name>
    <dbReference type="NCBI Taxonomy" id="2052831"/>
    <lineage>
        <taxon>Archaea</taxon>
        <taxon>Methanobacteriati</taxon>
        <taxon>Methanobacteriota</taxon>
        <taxon>Stenosarchaea group</taxon>
        <taxon>Methanomicrobia</taxon>
        <taxon>Methanocellales</taxon>
        <taxon>Methanocellaceae</taxon>
        <taxon>Methanooceanicella</taxon>
    </lineage>
</organism>
<dbReference type="InterPro" id="IPR011257">
    <property type="entry name" value="DNA_glycosylase"/>
</dbReference>
<dbReference type="GO" id="GO:0046872">
    <property type="term" value="F:metal ion binding"/>
    <property type="evidence" value="ECO:0007669"/>
    <property type="project" value="UniProtKB-KW"/>
</dbReference>
<dbReference type="InterPro" id="IPR023170">
    <property type="entry name" value="HhH_base_excis_C"/>
</dbReference>
<dbReference type="PANTHER" id="PTHR10359">
    <property type="entry name" value="A/G-SPECIFIC ADENINE GLYCOSYLASE/ENDONUCLEASE III"/>
    <property type="match status" value="1"/>
</dbReference>
<feature type="domain" description="HhH-GPD" evidence="5">
    <location>
        <begin position="33"/>
        <end position="186"/>
    </location>
</feature>
<dbReference type="EMBL" id="PGCK01000004">
    <property type="protein sequence ID" value="MCD1294618.1"/>
    <property type="molecule type" value="Genomic_DNA"/>
</dbReference>
<evidence type="ECO:0000313" key="6">
    <source>
        <dbReference type="EMBL" id="MCD1294618.1"/>
    </source>
</evidence>
<keyword evidence="7" id="KW-1185">Reference proteome</keyword>
<dbReference type="GO" id="GO:0003824">
    <property type="term" value="F:catalytic activity"/>
    <property type="evidence" value="ECO:0007669"/>
    <property type="project" value="InterPro"/>
</dbReference>
<dbReference type="Proteomes" id="UP001320159">
    <property type="component" value="Unassembled WGS sequence"/>
</dbReference>
<dbReference type="SMART" id="SM00478">
    <property type="entry name" value="ENDO3c"/>
    <property type="match status" value="1"/>
</dbReference>
<dbReference type="PIRSF" id="PIRSF001435">
    <property type="entry name" value="Nth"/>
    <property type="match status" value="1"/>
</dbReference>
<proteinExistence type="predicted"/>
<sequence length="207" mass="23516">MIKTIYELLVEEFGEVRWWPSDSDFEMITGAILTQRTRWENVEAAIAGLKRAGLMSPEAMSRASSGSIEDAIRPVGFYRQKARYIKGIAGYFSDHPMKDVFSLPEGPLRAEMLKLRGVGKETADCILLYAARKPVFVIDAYTKRMFGCLGMEGDYDALQDAFEGSMEKDPYVYGQYHGLIVEHGKRYCNKKRCEDCVVKRYKNIAGH</sequence>
<evidence type="ECO:0000256" key="4">
    <source>
        <dbReference type="ARBA" id="ARBA00023014"/>
    </source>
</evidence>
<protein>
    <recommendedName>
        <fullName evidence="5">HhH-GPD domain-containing protein</fullName>
    </recommendedName>
</protein>
<keyword evidence="2" id="KW-0479">Metal-binding</keyword>
<dbReference type="GO" id="GO:0051539">
    <property type="term" value="F:4 iron, 4 sulfur cluster binding"/>
    <property type="evidence" value="ECO:0007669"/>
    <property type="project" value="UniProtKB-KW"/>
</dbReference>